<evidence type="ECO:0000256" key="3">
    <source>
        <dbReference type="ARBA" id="ARBA00022833"/>
    </source>
</evidence>
<dbReference type="GO" id="GO:0046872">
    <property type="term" value="F:metal ion binding"/>
    <property type="evidence" value="ECO:0007669"/>
    <property type="project" value="UniProtKB-KW"/>
</dbReference>
<evidence type="ECO:0000313" key="6">
    <source>
        <dbReference type="EMBL" id="MDQ9073149.1"/>
    </source>
</evidence>
<dbReference type="SUPFAM" id="SSF51316">
    <property type="entry name" value="Mss4-like"/>
    <property type="match status" value="1"/>
</dbReference>
<proteinExistence type="inferred from homology"/>
<dbReference type="GeneID" id="84210410"/>
<dbReference type="RefSeq" id="WP_004866347.1">
    <property type="nucleotide sequence ID" value="NZ_BBLI01000023.1"/>
</dbReference>
<gene>
    <name evidence="6" type="ORF">RFH51_16975</name>
</gene>
<evidence type="ECO:0000256" key="2">
    <source>
        <dbReference type="ARBA" id="ARBA00022723"/>
    </source>
</evidence>
<dbReference type="Pfam" id="PF04828">
    <property type="entry name" value="GFA"/>
    <property type="match status" value="1"/>
</dbReference>
<dbReference type="PANTHER" id="PTHR33337:SF40">
    <property type="entry name" value="CENP-V_GFA DOMAIN-CONTAINING PROTEIN-RELATED"/>
    <property type="match status" value="1"/>
</dbReference>
<dbReference type="Proteomes" id="UP001243195">
    <property type="component" value="Unassembled WGS sequence"/>
</dbReference>
<dbReference type="PROSITE" id="PS51891">
    <property type="entry name" value="CENP_V_GFA"/>
    <property type="match status" value="1"/>
</dbReference>
<dbReference type="EMBL" id="JAVIDA010000035">
    <property type="protein sequence ID" value="MDQ9073149.1"/>
    <property type="molecule type" value="Genomic_DNA"/>
</dbReference>
<keyword evidence="4" id="KW-0456">Lyase</keyword>
<keyword evidence="2" id="KW-0479">Metal-binding</keyword>
<dbReference type="InterPro" id="IPR011057">
    <property type="entry name" value="Mss4-like_sf"/>
</dbReference>
<evidence type="ECO:0000259" key="5">
    <source>
        <dbReference type="PROSITE" id="PS51891"/>
    </source>
</evidence>
<dbReference type="PANTHER" id="PTHR33337">
    <property type="entry name" value="GFA DOMAIN-CONTAINING PROTEIN"/>
    <property type="match status" value="1"/>
</dbReference>
<name>A0AAW8JMR1_9GAMM</name>
<keyword evidence="3" id="KW-0862">Zinc</keyword>
<dbReference type="GO" id="GO:0016846">
    <property type="term" value="F:carbon-sulfur lyase activity"/>
    <property type="evidence" value="ECO:0007669"/>
    <property type="project" value="InterPro"/>
</dbReference>
<evidence type="ECO:0000256" key="1">
    <source>
        <dbReference type="ARBA" id="ARBA00005495"/>
    </source>
</evidence>
<evidence type="ECO:0000256" key="4">
    <source>
        <dbReference type="ARBA" id="ARBA00023239"/>
    </source>
</evidence>
<reference evidence="6" key="1">
    <citation type="submission" date="2023-08" db="EMBL/GenBank/DDBJ databases">
        <title>Emergence of clinically-relevant ST2 carbapenem-resistant Acinetobacter baumannii strains in hospital sewages in Zhejiang, East of China.</title>
        <authorList>
            <person name="Kaichao C."/>
            <person name="Zhang R."/>
        </authorList>
    </citation>
    <scope>NUCLEOTIDE SEQUENCE</scope>
    <source>
        <strain evidence="6">M-SY-60</strain>
    </source>
</reference>
<dbReference type="Gene3D" id="3.90.1590.10">
    <property type="entry name" value="glutathione-dependent formaldehyde- activating enzyme (gfa)"/>
    <property type="match status" value="1"/>
</dbReference>
<dbReference type="InterPro" id="IPR006913">
    <property type="entry name" value="CENP-V/GFA"/>
</dbReference>
<comment type="similarity">
    <text evidence="1">Belongs to the Gfa family.</text>
</comment>
<dbReference type="AlphaFoldDB" id="A0AAW8JMR1"/>
<evidence type="ECO:0000313" key="7">
    <source>
        <dbReference type="Proteomes" id="UP001243195"/>
    </source>
</evidence>
<feature type="domain" description="CENP-V/GFA" evidence="5">
    <location>
        <begin position="2"/>
        <end position="122"/>
    </location>
</feature>
<accession>A0AAW8JMR1</accession>
<organism evidence="6 7">
    <name type="scientific">Acinetobacter gerneri</name>
    <dbReference type="NCBI Taxonomy" id="202952"/>
    <lineage>
        <taxon>Bacteria</taxon>
        <taxon>Pseudomonadati</taxon>
        <taxon>Pseudomonadota</taxon>
        <taxon>Gammaproteobacteria</taxon>
        <taxon>Moraxellales</taxon>
        <taxon>Moraxellaceae</taxon>
        <taxon>Acinetobacter</taxon>
    </lineage>
</organism>
<sequence length="122" mass="13949">MIKGQCLCGAIQYEYLGEIEQSILCYCQHCKLAQGSVAGWNSPLDQSKFRIVQGIKYLKEYFHTEHKARVFCMECASPIYSYRKDLAGVIRLRLGTVTEGSIPAPTEEFFTEQKPDFLDIKK</sequence>
<protein>
    <submittedName>
        <fullName evidence="6">GFA family protein</fullName>
    </submittedName>
</protein>
<comment type="caution">
    <text evidence="6">The sequence shown here is derived from an EMBL/GenBank/DDBJ whole genome shotgun (WGS) entry which is preliminary data.</text>
</comment>